<evidence type="ECO:0000313" key="1">
    <source>
        <dbReference type="EMBL" id="AUB44828.1"/>
    </source>
</evidence>
<accession>A0A2K8TAV9</accession>
<protein>
    <submittedName>
        <fullName evidence="1">Uncharacterized protein</fullName>
    </submittedName>
</protein>
<gene>
    <name evidence="1" type="ORF">COO91_11075</name>
</gene>
<keyword evidence="1" id="KW-0614">Plasmid</keyword>
<proteinExistence type="predicted"/>
<dbReference type="Proteomes" id="UP000232003">
    <property type="component" value="Plasmid pNFSY08"/>
</dbReference>
<dbReference type="AlphaFoldDB" id="A0A2K8TAV9"/>
<keyword evidence="2" id="KW-1185">Reference proteome</keyword>
<name>A0A2K8TAV9_9NOSO</name>
<sequence>MSETDSTAIALIYRRVERFEANKNRTLPSQTVLLEEVLRILRDAKGGKLRNGGTGI</sequence>
<geneLocation type="plasmid" evidence="2">
    <name>pnfsy08</name>
</geneLocation>
<organism evidence="1 2">
    <name type="scientific">Nostoc flagelliforme CCNUN1</name>
    <dbReference type="NCBI Taxonomy" id="2038116"/>
    <lineage>
        <taxon>Bacteria</taxon>
        <taxon>Bacillati</taxon>
        <taxon>Cyanobacteriota</taxon>
        <taxon>Cyanophyceae</taxon>
        <taxon>Nostocales</taxon>
        <taxon>Nostocaceae</taxon>
        <taxon>Nostoc</taxon>
    </lineage>
</organism>
<dbReference type="RefSeq" id="WP_157817023.1">
    <property type="nucleotide sequence ID" value="NZ_CAWNNC010000009.1"/>
</dbReference>
<dbReference type="EMBL" id="CP024793">
    <property type="protein sequence ID" value="AUB44828.1"/>
    <property type="molecule type" value="Genomic_DNA"/>
</dbReference>
<dbReference type="KEGG" id="nfl:COO91_11075"/>
<reference evidence="1 2" key="1">
    <citation type="submission" date="2017-11" db="EMBL/GenBank/DDBJ databases">
        <title>Complete genome of a free-living desiccation-tolerant cyanobacterium and its photosynthetic adaptation to extreme terrestrial habitat.</title>
        <authorList>
            <person name="Shang J."/>
        </authorList>
    </citation>
    <scope>NUCLEOTIDE SEQUENCE [LARGE SCALE GENOMIC DNA]</scope>
    <source>
        <strain evidence="1 2">CCNUN1</strain>
        <plasmid evidence="2">pnfsy08</plasmid>
    </source>
</reference>
<evidence type="ECO:0000313" key="2">
    <source>
        <dbReference type="Proteomes" id="UP000232003"/>
    </source>
</evidence>